<reference evidence="8" key="1">
    <citation type="journal article" date="2014" name="Front. Microbiol.">
        <title>High frequency of phylogenetically diverse reductive dehalogenase-homologous genes in deep subseafloor sedimentary metagenomes.</title>
        <authorList>
            <person name="Kawai M."/>
            <person name="Futagami T."/>
            <person name="Toyoda A."/>
            <person name="Takaki Y."/>
            <person name="Nishi S."/>
            <person name="Hori S."/>
            <person name="Arai W."/>
            <person name="Tsubouchi T."/>
            <person name="Morono Y."/>
            <person name="Uchiyama I."/>
            <person name="Ito T."/>
            <person name="Fujiyama A."/>
            <person name="Inagaki F."/>
            <person name="Takami H."/>
        </authorList>
    </citation>
    <scope>NUCLEOTIDE SEQUENCE</scope>
    <source>
        <strain evidence="8">Expedition CK06-06</strain>
    </source>
</reference>
<accession>X1EMF5</accession>
<dbReference type="InterPro" id="IPR013762">
    <property type="entry name" value="Integrase-like_cat_sf"/>
</dbReference>
<evidence type="ECO:0000313" key="8">
    <source>
        <dbReference type="EMBL" id="GAH34521.1"/>
    </source>
</evidence>
<feature type="domain" description="Tyr recombinase" evidence="7">
    <location>
        <begin position="73"/>
        <end position="251"/>
    </location>
</feature>
<dbReference type="EMBL" id="BARU01007938">
    <property type="protein sequence ID" value="GAH34521.1"/>
    <property type="molecule type" value="Genomic_DNA"/>
</dbReference>
<dbReference type="Pfam" id="PF00589">
    <property type="entry name" value="Phage_integrase"/>
    <property type="match status" value="1"/>
</dbReference>
<dbReference type="CDD" id="cd00796">
    <property type="entry name" value="INT_Rci_Hp1_C"/>
    <property type="match status" value="1"/>
</dbReference>
<comment type="caution">
    <text evidence="8">The sequence shown here is derived from an EMBL/GenBank/DDBJ whole genome shotgun (WGS) entry which is preliminary data.</text>
</comment>
<dbReference type="PANTHER" id="PTHR30629:SF2">
    <property type="entry name" value="PROPHAGE INTEGRASE INTS-RELATED"/>
    <property type="match status" value="1"/>
</dbReference>
<evidence type="ECO:0000256" key="2">
    <source>
        <dbReference type="ARBA" id="ARBA00022908"/>
    </source>
</evidence>
<dbReference type="GO" id="GO:0046718">
    <property type="term" value="P:symbiont entry into host cell"/>
    <property type="evidence" value="ECO:0007669"/>
    <property type="project" value="UniProtKB-KW"/>
</dbReference>
<keyword evidence="2" id="KW-0229">DNA integration</keyword>
<keyword evidence="4" id="KW-0233">DNA recombination</keyword>
<evidence type="ECO:0000259" key="7">
    <source>
        <dbReference type="PROSITE" id="PS51898"/>
    </source>
</evidence>
<keyword evidence="6" id="KW-1160">Virus entry into host cell</keyword>
<sequence length="278" mass="30565">DQAVFDRYMRPLAGRKVSAITRADVQRLHAGIGQRHGKYAANRALALISSMFSRCAANVVNPAKGVVRFPEQGRDRYLLPNEFPAFWNALAAEPNPTWRDFFMLLLLTGARRSNVQAMAWTDLDLDDPDLGQWRIPGEESKNGEPLPTVLSGRAVEILRRRLEENGTGQYVFPAASESGHVQEPKKPWKALVDRAGLQGLRMHDLRRTLASWQARGGVSLSIIGRTLGHRSVAATEIYARLDLAPVRVAVEAATHAMLTAGRAAPLALPPAAAPKKDR</sequence>
<name>X1EMF5_9ZZZZ</name>
<dbReference type="InterPro" id="IPR050808">
    <property type="entry name" value="Phage_Integrase"/>
</dbReference>
<dbReference type="SUPFAM" id="SSF56349">
    <property type="entry name" value="DNA breaking-rejoining enzymes"/>
    <property type="match status" value="1"/>
</dbReference>
<dbReference type="GO" id="GO:0003677">
    <property type="term" value="F:DNA binding"/>
    <property type="evidence" value="ECO:0007669"/>
    <property type="project" value="UniProtKB-KW"/>
</dbReference>
<dbReference type="AlphaFoldDB" id="X1EMF5"/>
<dbReference type="PANTHER" id="PTHR30629">
    <property type="entry name" value="PROPHAGE INTEGRASE"/>
    <property type="match status" value="1"/>
</dbReference>
<comment type="similarity">
    <text evidence="1">Belongs to the 'phage' integrase family.</text>
</comment>
<dbReference type="InterPro" id="IPR002104">
    <property type="entry name" value="Integrase_catalytic"/>
</dbReference>
<dbReference type="GO" id="GO:0015074">
    <property type="term" value="P:DNA integration"/>
    <property type="evidence" value="ECO:0007669"/>
    <property type="project" value="UniProtKB-KW"/>
</dbReference>
<keyword evidence="3" id="KW-0238">DNA-binding</keyword>
<dbReference type="GO" id="GO:0075713">
    <property type="term" value="P:establishment of integrated proviral latency"/>
    <property type="evidence" value="ECO:0007669"/>
    <property type="project" value="UniProtKB-KW"/>
</dbReference>
<evidence type="ECO:0000256" key="3">
    <source>
        <dbReference type="ARBA" id="ARBA00023125"/>
    </source>
</evidence>
<evidence type="ECO:0000256" key="6">
    <source>
        <dbReference type="ARBA" id="ARBA00023296"/>
    </source>
</evidence>
<dbReference type="Gene3D" id="1.10.150.130">
    <property type="match status" value="1"/>
</dbReference>
<dbReference type="PROSITE" id="PS51898">
    <property type="entry name" value="TYR_RECOMBINASE"/>
    <property type="match status" value="1"/>
</dbReference>
<evidence type="ECO:0000256" key="5">
    <source>
        <dbReference type="ARBA" id="ARBA00023195"/>
    </source>
</evidence>
<evidence type="ECO:0000256" key="4">
    <source>
        <dbReference type="ARBA" id="ARBA00023172"/>
    </source>
</evidence>
<dbReference type="GO" id="GO:0006310">
    <property type="term" value="P:DNA recombination"/>
    <property type="evidence" value="ECO:0007669"/>
    <property type="project" value="UniProtKB-KW"/>
</dbReference>
<organism evidence="8">
    <name type="scientific">marine sediment metagenome</name>
    <dbReference type="NCBI Taxonomy" id="412755"/>
    <lineage>
        <taxon>unclassified sequences</taxon>
        <taxon>metagenomes</taxon>
        <taxon>ecological metagenomes</taxon>
    </lineage>
</organism>
<feature type="non-terminal residue" evidence="8">
    <location>
        <position position="1"/>
    </location>
</feature>
<dbReference type="InterPro" id="IPR011010">
    <property type="entry name" value="DNA_brk_join_enz"/>
</dbReference>
<evidence type="ECO:0000256" key="1">
    <source>
        <dbReference type="ARBA" id="ARBA00008857"/>
    </source>
</evidence>
<gene>
    <name evidence="8" type="ORF">S03H2_15600</name>
</gene>
<dbReference type="GO" id="GO:0044826">
    <property type="term" value="P:viral genome integration into host DNA"/>
    <property type="evidence" value="ECO:0007669"/>
    <property type="project" value="UniProtKB-KW"/>
</dbReference>
<protein>
    <recommendedName>
        <fullName evidence="7">Tyr recombinase domain-containing protein</fullName>
    </recommendedName>
</protein>
<dbReference type="Gene3D" id="1.10.443.10">
    <property type="entry name" value="Intergrase catalytic core"/>
    <property type="match status" value="1"/>
</dbReference>
<proteinExistence type="inferred from homology"/>
<dbReference type="InterPro" id="IPR010998">
    <property type="entry name" value="Integrase_recombinase_N"/>
</dbReference>
<keyword evidence="5" id="KW-1179">Viral genome integration</keyword>